<dbReference type="SUPFAM" id="SSF56112">
    <property type="entry name" value="Protein kinase-like (PK-like)"/>
    <property type="match status" value="1"/>
</dbReference>
<dbReference type="InterPro" id="IPR051678">
    <property type="entry name" value="AGP_Transferase"/>
</dbReference>
<feature type="domain" description="Aminoglycoside phosphotransferase" evidence="1">
    <location>
        <begin position="45"/>
        <end position="230"/>
    </location>
</feature>
<dbReference type="PANTHER" id="PTHR21310:SF39">
    <property type="entry name" value="AMINOGLYCOSIDE PHOSPHOTRANSFERASE DOMAIN-CONTAINING PROTEIN"/>
    <property type="match status" value="1"/>
</dbReference>
<dbReference type="OrthoDB" id="4177236at2759"/>
<dbReference type="PANTHER" id="PTHR21310">
    <property type="entry name" value="AMINOGLYCOSIDE PHOSPHOTRANSFERASE-RELATED-RELATED"/>
    <property type="match status" value="1"/>
</dbReference>
<gene>
    <name evidence="2" type="ORF">FOMPIDRAFT_1158899</name>
</gene>
<dbReference type="HOGENOM" id="CLU_021768_2_1_1"/>
<sequence>MSKNRLGSDPEGIYPPPVWRISPDTVLKRTDGAHFEPFTMLLVSATTTIPVPKVRKYVTWNNDVWVFMEYVGGRNLEEAWPSLGVLTKLWIIWKLRAYIHQLRRIPLTEPRIPGPIDGSENPQRCIGYYFTELSIGPFASYAELVAWYYERAHIAVRLDYLASQASGKAPRLSLKKLVFDDSAPLVLTHGDMTPRNVILGDDGRLWLIDWGFAGVYPKWLEYACIAAYRNASAPRLWRWFAPLITGWYPSQLSYLQALGEALMLYDFP</sequence>
<protein>
    <recommendedName>
        <fullName evidence="1">Aminoglycoside phosphotransferase domain-containing protein</fullName>
    </recommendedName>
</protein>
<dbReference type="InterPro" id="IPR002575">
    <property type="entry name" value="Aminoglycoside_PTrfase"/>
</dbReference>
<evidence type="ECO:0000313" key="2">
    <source>
        <dbReference type="EMBL" id="EPT03419.1"/>
    </source>
</evidence>
<dbReference type="Pfam" id="PF01636">
    <property type="entry name" value="APH"/>
    <property type="match status" value="1"/>
</dbReference>
<dbReference type="STRING" id="743788.S8EJC9"/>
<dbReference type="InParanoid" id="S8EJC9"/>
<keyword evidence="3" id="KW-1185">Reference proteome</keyword>
<reference evidence="2 3" key="1">
    <citation type="journal article" date="2012" name="Science">
        <title>The Paleozoic origin of enzymatic lignin decomposition reconstructed from 31 fungal genomes.</title>
        <authorList>
            <person name="Floudas D."/>
            <person name="Binder M."/>
            <person name="Riley R."/>
            <person name="Barry K."/>
            <person name="Blanchette R.A."/>
            <person name="Henrissat B."/>
            <person name="Martinez A.T."/>
            <person name="Otillar R."/>
            <person name="Spatafora J.W."/>
            <person name="Yadav J.S."/>
            <person name="Aerts A."/>
            <person name="Benoit I."/>
            <person name="Boyd A."/>
            <person name="Carlson A."/>
            <person name="Copeland A."/>
            <person name="Coutinho P.M."/>
            <person name="de Vries R.P."/>
            <person name="Ferreira P."/>
            <person name="Findley K."/>
            <person name="Foster B."/>
            <person name="Gaskell J."/>
            <person name="Glotzer D."/>
            <person name="Gorecki P."/>
            <person name="Heitman J."/>
            <person name="Hesse C."/>
            <person name="Hori C."/>
            <person name="Igarashi K."/>
            <person name="Jurgens J.A."/>
            <person name="Kallen N."/>
            <person name="Kersten P."/>
            <person name="Kohler A."/>
            <person name="Kuees U."/>
            <person name="Kumar T.K.A."/>
            <person name="Kuo A."/>
            <person name="LaButti K."/>
            <person name="Larrondo L.F."/>
            <person name="Lindquist E."/>
            <person name="Ling A."/>
            <person name="Lombard V."/>
            <person name="Lucas S."/>
            <person name="Lundell T."/>
            <person name="Martin R."/>
            <person name="McLaughlin D.J."/>
            <person name="Morgenstern I."/>
            <person name="Morin E."/>
            <person name="Murat C."/>
            <person name="Nagy L.G."/>
            <person name="Nolan M."/>
            <person name="Ohm R.A."/>
            <person name="Patyshakuliyeva A."/>
            <person name="Rokas A."/>
            <person name="Ruiz-Duenas F.J."/>
            <person name="Sabat G."/>
            <person name="Salamov A."/>
            <person name="Samejima M."/>
            <person name="Schmutz J."/>
            <person name="Slot J.C."/>
            <person name="St John F."/>
            <person name="Stenlid J."/>
            <person name="Sun H."/>
            <person name="Sun S."/>
            <person name="Syed K."/>
            <person name="Tsang A."/>
            <person name="Wiebenga A."/>
            <person name="Young D."/>
            <person name="Pisabarro A."/>
            <person name="Eastwood D.C."/>
            <person name="Martin F."/>
            <person name="Cullen D."/>
            <person name="Grigoriev I.V."/>
            <person name="Hibbett D.S."/>
        </authorList>
    </citation>
    <scope>NUCLEOTIDE SEQUENCE</scope>
    <source>
        <strain evidence="3">FP-58527</strain>
    </source>
</reference>
<dbReference type="AlphaFoldDB" id="S8EJC9"/>
<dbReference type="EMBL" id="KE504130">
    <property type="protein sequence ID" value="EPT03419.1"/>
    <property type="molecule type" value="Genomic_DNA"/>
</dbReference>
<dbReference type="Gene3D" id="3.90.1200.10">
    <property type="match status" value="1"/>
</dbReference>
<organism evidence="2 3">
    <name type="scientific">Fomitopsis schrenkii</name>
    <name type="common">Brown rot fungus</name>
    <dbReference type="NCBI Taxonomy" id="2126942"/>
    <lineage>
        <taxon>Eukaryota</taxon>
        <taxon>Fungi</taxon>
        <taxon>Dikarya</taxon>
        <taxon>Basidiomycota</taxon>
        <taxon>Agaricomycotina</taxon>
        <taxon>Agaricomycetes</taxon>
        <taxon>Polyporales</taxon>
        <taxon>Fomitopsis</taxon>
    </lineage>
</organism>
<proteinExistence type="predicted"/>
<accession>S8EJC9</accession>
<name>S8EJC9_FOMSC</name>
<evidence type="ECO:0000259" key="1">
    <source>
        <dbReference type="Pfam" id="PF01636"/>
    </source>
</evidence>
<dbReference type="InterPro" id="IPR011009">
    <property type="entry name" value="Kinase-like_dom_sf"/>
</dbReference>
<dbReference type="eggNOG" id="ENOG502SA0A">
    <property type="taxonomic scope" value="Eukaryota"/>
</dbReference>
<dbReference type="Proteomes" id="UP000015241">
    <property type="component" value="Unassembled WGS sequence"/>
</dbReference>
<evidence type="ECO:0000313" key="3">
    <source>
        <dbReference type="Proteomes" id="UP000015241"/>
    </source>
</evidence>